<dbReference type="Proteomes" id="UP001305702">
    <property type="component" value="Chromosome"/>
</dbReference>
<dbReference type="EMBL" id="CP130318">
    <property type="protein sequence ID" value="WNQ09761.1"/>
    <property type="molecule type" value="Genomic_DNA"/>
</dbReference>
<dbReference type="PANTHER" id="PTHR23522:SF10">
    <property type="entry name" value="3-PHENYLPROPIONIC ACID TRANSPORTER-RELATED"/>
    <property type="match status" value="1"/>
</dbReference>
<dbReference type="PROSITE" id="PS50850">
    <property type="entry name" value="MFS"/>
    <property type="match status" value="1"/>
</dbReference>
<feature type="transmembrane region" description="Helical" evidence="8">
    <location>
        <begin position="279"/>
        <end position="298"/>
    </location>
</feature>
<reference evidence="10 11" key="1">
    <citation type="submission" date="2022-02" db="EMBL/GenBank/DDBJ databases">
        <title>Paenibacillus sp. MBLB1776 Whole Genome Shotgun Sequencing.</title>
        <authorList>
            <person name="Hwang C.Y."/>
            <person name="Cho E.-S."/>
            <person name="Seo M.-J."/>
        </authorList>
    </citation>
    <scope>NUCLEOTIDE SEQUENCE [LARGE SCALE GENOMIC DNA]</scope>
    <source>
        <strain evidence="10 11">MBLB1776</strain>
    </source>
</reference>
<dbReference type="GO" id="GO:0030395">
    <property type="term" value="F:lactose binding"/>
    <property type="evidence" value="ECO:0007669"/>
    <property type="project" value="TreeGrafter"/>
</dbReference>
<dbReference type="GO" id="GO:0005886">
    <property type="term" value="C:plasma membrane"/>
    <property type="evidence" value="ECO:0007669"/>
    <property type="project" value="UniProtKB-SubCell"/>
</dbReference>
<keyword evidence="6 8" id="KW-1133">Transmembrane helix</keyword>
<accession>A0AA96RDT0</accession>
<dbReference type="PANTHER" id="PTHR23522">
    <property type="entry name" value="BLL5896 PROTEIN"/>
    <property type="match status" value="1"/>
</dbReference>
<evidence type="ECO:0000256" key="8">
    <source>
        <dbReference type="SAM" id="Phobius"/>
    </source>
</evidence>
<evidence type="ECO:0000256" key="3">
    <source>
        <dbReference type="ARBA" id="ARBA00022475"/>
    </source>
</evidence>
<feature type="transmembrane region" description="Helical" evidence="8">
    <location>
        <begin position="210"/>
        <end position="228"/>
    </location>
</feature>
<dbReference type="KEGG" id="paun:MJA45_19325"/>
<feature type="domain" description="Major facilitator superfamily (MFS) profile" evidence="9">
    <location>
        <begin position="208"/>
        <end position="400"/>
    </location>
</feature>
<evidence type="ECO:0000256" key="6">
    <source>
        <dbReference type="ARBA" id="ARBA00022989"/>
    </source>
</evidence>
<dbReference type="AlphaFoldDB" id="A0AA96RDT0"/>
<gene>
    <name evidence="10" type="ORF">MJA45_19325</name>
</gene>
<dbReference type="Gene3D" id="1.20.1250.20">
    <property type="entry name" value="MFS general substrate transporter like domains"/>
    <property type="match status" value="2"/>
</dbReference>
<dbReference type="RefSeq" id="WP_315603535.1">
    <property type="nucleotide sequence ID" value="NZ_CP130318.1"/>
</dbReference>
<keyword evidence="2" id="KW-0813">Transport</keyword>
<proteinExistence type="predicted"/>
<evidence type="ECO:0000313" key="10">
    <source>
        <dbReference type="EMBL" id="WNQ09761.1"/>
    </source>
</evidence>
<evidence type="ECO:0000256" key="7">
    <source>
        <dbReference type="ARBA" id="ARBA00023136"/>
    </source>
</evidence>
<evidence type="ECO:0000256" key="2">
    <source>
        <dbReference type="ARBA" id="ARBA00022448"/>
    </source>
</evidence>
<feature type="transmembrane region" description="Helical" evidence="8">
    <location>
        <begin position="55"/>
        <end position="72"/>
    </location>
</feature>
<keyword evidence="7 8" id="KW-0472">Membrane</keyword>
<dbReference type="InterPro" id="IPR024989">
    <property type="entry name" value="MFS_assoc_dom"/>
</dbReference>
<organism evidence="10 11">
    <name type="scientific">Paenibacillus aurantius</name>
    <dbReference type="NCBI Taxonomy" id="2918900"/>
    <lineage>
        <taxon>Bacteria</taxon>
        <taxon>Bacillati</taxon>
        <taxon>Bacillota</taxon>
        <taxon>Bacilli</taxon>
        <taxon>Bacillales</taxon>
        <taxon>Paenibacillaceae</taxon>
        <taxon>Paenibacillus</taxon>
    </lineage>
</organism>
<dbReference type="InterPro" id="IPR036259">
    <property type="entry name" value="MFS_trans_sf"/>
</dbReference>
<feature type="transmembrane region" description="Helical" evidence="8">
    <location>
        <begin position="146"/>
        <end position="165"/>
    </location>
</feature>
<evidence type="ECO:0000256" key="4">
    <source>
        <dbReference type="ARBA" id="ARBA00022519"/>
    </source>
</evidence>
<dbReference type="SUPFAM" id="SSF103473">
    <property type="entry name" value="MFS general substrate transporter"/>
    <property type="match status" value="1"/>
</dbReference>
<feature type="transmembrane region" description="Helical" evidence="8">
    <location>
        <begin position="304"/>
        <end position="325"/>
    </location>
</feature>
<protein>
    <submittedName>
        <fullName evidence="10">MFS transporter</fullName>
    </submittedName>
</protein>
<dbReference type="GO" id="GO:0015528">
    <property type="term" value="F:lactose:proton symporter activity"/>
    <property type="evidence" value="ECO:0007669"/>
    <property type="project" value="TreeGrafter"/>
</dbReference>
<comment type="subcellular location">
    <subcellularLocation>
        <location evidence="1">Cell inner membrane</location>
        <topology evidence="1">Multi-pass membrane protein</topology>
    </subcellularLocation>
</comment>
<keyword evidence="3" id="KW-1003">Cell membrane</keyword>
<evidence type="ECO:0000256" key="5">
    <source>
        <dbReference type="ARBA" id="ARBA00022692"/>
    </source>
</evidence>
<keyword evidence="4" id="KW-0997">Cell inner membrane</keyword>
<sequence>MSALTLPKPAGALSRSQEFLLKLFSFTNYGVNAFIAVIFPVYFHMLGFSSLQFGMLYSIGPTVGIIANLVWGVTSDRFQTIKKIITTILSGQLVFILLMFRAEAYPVIFVLLTLYYFFQTPVNMLNDSQILLHTKQTGKSYASYRVWGSIGFAVAALLFGLLLKTPTHGKMALLCIGNVALALLLSLLLKDARGAGFKKMQFTGLGKVLLAPRLTVFLLLVLLLAVAARINDGFLSLYLLERGAGQAVIGSSWMVSALSEIPLFLLLSRYGDRFRELPLLAFAGLMYTVRFFLMSLPLTPGMILAVQTMHSLSFGIFLITALRYLQGIVPDRFRATGQAVFNVTWGSLSGLIGGFLGGQLFDVYGGHEVYLTATAFAGISTVGFFVFGRLSLRKSGEESL</sequence>
<feature type="transmembrane region" description="Helical" evidence="8">
    <location>
        <begin position="248"/>
        <end position="267"/>
    </location>
</feature>
<keyword evidence="5 8" id="KW-0812">Transmembrane</keyword>
<evidence type="ECO:0000259" key="9">
    <source>
        <dbReference type="PROSITE" id="PS50850"/>
    </source>
</evidence>
<feature type="transmembrane region" description="Helical" evidence="8">
    <location>
        <begin position="20"/>
        <end position="43"/>
    </location>
</feature>
<dbReference type="InterPro" id="IPR020846">
    <property type="entry name" value="MFS_dom"/>
</dbReference>
<evidence type="ECO:0000256" key="1">
    <source>
        <dbReference type="ARBA" id="ARBA00004429"/>
    </source>
</evidence>
<keyword evidence="11" id="KW-1185">Reference proteome</keyword>
<feature type="transmembrane region" description="Helical" evidence="8">
    <location>
        <begin position="337"/>
        <end position="357"/>
    </location>
</feature>
<feature type="transmembrane region" description="Helical" evidence="8">
    <location>
        <begin position="369"/>
        <end position="392"/>
    </location>
</feature>
<dbReference type="Pfam" id="PF12832">
    <property type="entry name" value="MFS_1_like"/>
    <property type="match status" value="1"/>
</dbReference>
<name>A0AA96RDT0_9BACL</name>
<evidence type="ECO:0000313" key="11">
    <source>
        <dbReference type="Proteomes" id="UP001305702"/>
    </source>
</evidence>